<dbReference type="InterPro" id="IPR050230">
    <property type="entry name" value="CALM/Myosin/TropC-like"/>
</dbReference>
<dbReference type="Gene3D" id="1.10.238.10">
    <property type="entry name" value="EF-hand"/>
    <property type="match status" value="2"/>
</dbReference>
<feature type="domain" description="EF-hand" evidence="5">
    <location>
        <begin position="44"/>
        <end position="79"/>
    </location>
</feature>
<dbReference type="SUPFAM" id="SSF47473">
    <property type="entry name" value="EF-hand"/>
    <property type="match status" value="1"/>
</dbReference>
<sequence>MSISTPVSYIKSNKLENFAPILTDKERRQKEVVEVSKQTGATAREVIEFREMFELVDKDKGGSIDSDELLALTKLMNMDMSETELDEMIIEIDTTNTGEVFFVDFVRCMLKRPDIDYTVEDVEEAFATLAGKGQPYGKIRKKNLVHELCTIGFEDEKLEADRVEEILALSEVDAMGYVDYDELVSLMMSGGGHKKKSPRRSSLSPPKR</sequence>
<evidence type="ECO:0000259" key="5">
    <source>
        <dbReference type="PROSITE" id="PS50222"/>
    </source>
</evidence>
<dbReference type="AlphaFoldDB" id="A0A9W6ZVX7"/>
<dbReference type="InterPro" id="IPR011992">
    <property type="entry name" value="EF-hand-dom_pair"/>
</dbReference>
<dbReference type="Proteomes" id="UP001162640">
    <property type="component" value="Unassembled WGS sequence"/>
</dbReference>
<protein>
    <recommendedName>
        <fullName evidence="2">Calmodulin</fullName>
    </recommendedName>
</protein>
<evidence type="ECO:0000313" key="6">
    <source>
        <dbReference type="EMBL" id="GMH58103.1"/>
    </source>
</evidence>
<dbReference type="PANTHER" id="PTHR23048">
    <property type="entry name" value="MYOSIN LIGHT CHAIN 1, 3"/>
    <property type="match status" value="1"/>
</dbReference>
<dbReference type="PANTHER" id="PTHR23048:SF0">
    <property type="entry name" value="CALMODULIN LIKE 3"/>
    <property type="match status" value="1"/>
</dbReference>
<name>A0A9W6ZVX7_9STRA</name>
<dbReference type="EMBL" id="BLQM01000062">
    <property type="protein sequence ID" value="GMH58103.1"/>
    <property type="molecule type" value="Genomic_DNA"/>
</dbReference>
<dbReference type="PROSITE" id="PS00018">
    <property type="entry name" value="EF_HAND_1"/>
    <property type="match status" value="1"/>
</dbReference>
<dbReference type="FunFam" id="1.10.238.10:FF:000178">
    <property type="entry name" value="Calmodulin-2 A"/>
    <property type="match status" value="1"/>
</dbReference>
<evidence type="ECO:0000256" key="4">
    <source>
        <dbReference type="ARBA" id="ARBA00022837"/>
    </source>
</evidence>
<comment type="similarity">
    <text evidence="1">Belongs to the centrin family.</text>
</comment>
<dbReference type="GO" id="GO:0005509">
    <property type="term" value="F:calcium ion binding"/>
    <property type="evidence" value="ECO:0007669"/>
    <property type="project" value="InterPro"/>
</dbReference>
<dbReference type="Pfam" id="PF13499">
    <property type="entry name" value="EF-hand_7"/>
    <property type="match status" value="1"/>
</dbReference>
<evidence type="ECO:0000256" key="3">
    <source>
        <dbReference type="ARBA" id="ARBA00022737"/>
    </source>
</evidence>
<accession>A0A9W6ZVX7</accession>
<dbReference type="GO" id="GO:0016460">
    <property type="term" value="C:myosin II complex"/>
    <property type="evidence" value="ECO:0007669"/>
    <property type="project" value="TreeGrafter"/>
</dbReference>
<keyword evidence="4" id="KW-0106">Calcium</keyword>
<dbReference type="PROSITE" id="PS50222">
    <property type="entry name" value="EF_HAND_2"/>
    <property type="match status" value="2"/>
</dbReference>
<dbReference type="InterPro" id="IPR002048">
    <property type="entry name" value="EF_hand_dom"/>
</dbReference>
<comment type="caution">
    <text evidence="6">The sequence shown here is derived from an EMBL/GenBank/DDBJ whole genome shotgun (WGS) entry which is preliminary data.</text>
</comment>
<reference evidence="7" key="1">
    <citation type="journal article" date="2023" name="Commun. Biol.">
        <title>Genome analysis of Parmales, the sister group of diatoms, reveals the evolutionary specialization of diatoms from phago-mixotrophs to photoautotrophs.</title>
        <authorList>
            <person name="Ban H."/>
            <person name="Sato S."/>
            <person name="Yoshikawa S."/>
            <person name="Yamada K."/>
            <person name="Nakamura Y."/>
            <person name="Ichinomiya M."/>
            <person name="Sato N."/>
            <person name="Blanc-Mathieu R."/>
            <person name="Endo H."/>
            <person name="Kuwata A."/>
            <person name="Ogata H."/>
        </authorList>
    </citation>
    <scope>NUCLEOTIDE SEQUENCE [LARGE SCALE GENOMIC DNA]</scope>
</reference>
<evidence type="ECO:0000313" key="7">
    <source>
        <dbReference type="Proteomes" id="UP001162640"/>
    </source>
</evidence>
<evidence type="ECO:0000256" key="2">
    <source>
        <dbReference type="ARBA" id="ARBA00020786"/>
    </source>
</evidence>
<dbReference type="CDD" id="cd00051">
    <property type="entry name" value="EFh"/>
    <property type="match status" value="1"/>
</dbReference>
<dbReference type="SMART" id="SM00054">
    <property type="entry name" value="EFh"/>
    <property type="match status" value="3"/>
</dbReference>
<keyword evidence="3" id="KW-0677">Repeat</keyword>
<organism evidence="6 7">
    <name type="scientific">Triparma laevis f. inornata</name>
    <dbReference type="NCBI Taxonomy" id="1714386"/>
    <lineage>
        <taxon>Eukaryota</taxon>
        <taxon>Sar</taxon>
        <taxon>Stramenopiles</taxon>
        <taxon>Ochrophyta</taxon>
        <taxon>Bolidophyceae</taxon>
        <taxon>Parmales</taxon>
        <taxon>Triparmaceae</taxon>
        <taxon>Triparma</taxon>
    </lineage>
</organism>
<evidence type="ECO:0000256" key="1">
    <source>
        <dbReference type="ARBA" id="ARBA00005253"/>
    </source>
</evidence>
<proteinExistence type="inferred from homology"/>
<gene>
    <name evidence="6" type="ORF">TL16_g02537</name>
</gene>
<dbReference type="InterPro" id="IPR018247">
    <property type="entry name" value="EF_Hand_1_Ca_BS"/>
</dbReference>
<feature type="domain" description="EF-hand" evidence="5">
    <location>
        <begin position="158"/>
        <end position="193"/>
    </location>
</feature>